<dbReference type="eggNOG" id="ENOG5032SMD">
    <property type="taxonomic scope" value="Bacteria"/>
</dbReference>
<proteinExistence type="predicted"/>
<sequence>MHKQIMESTALAATPISGKPGELMITLITPGQGSSGTYSVECLEAAGADEVFPAGTHMYLDHPSESDQYERPERSVKDLGAVLTGPAVWNAEASALQAPARPFSQHRELLSEMQQYIGVSIRAAAEVNEAGSDREILKILPSPANSVDFVTRAGRGGTFQVLESARPGRVNARARRHGVSEASVNDRREALSVLIREEYATDGDDRVWAWLRDFDETTAWFEIENGDDAGIYAQTYDSGSDGLPSALTGERTEVRVVTQYVPANPAGNTEESAGGHMAKIQIEESAHTELLEKAGRVTALEAERDTAIKERDAAKTELSESKAASARSKAADAVISTVAKEHEVSFSNLEITGLKADLPVKEGELDDEAFTKAVEAAAAEVLEARGTGRVTDLGGGQRSTGVSESDFDNIFNPKGA</sequence>
<dbReference type="STRING" id="585531.HMPREF0063_11920"/>
<accession>E2SDY4</accession>
<dbReference type="AlphaFoldDB" id="E2SDY4"/>
<evidence type="ECO:0000313" key="2">
    <source>
        <dbReference type="EMBL" id="EFQ82711.1"/>
    </source>
</evidence>
<name>E2SDY4_9ACTN</name>
<dbReference type="EMBL" id="ACLF03000006">
    <property type="protein sequence ID" value="EFQ82711.1"/>
    <property type="molecule type" value="Genomic_DNA"/>
</dbReference>
<protein>
    <recommendedName>
        <fullName evidence="4">Capsid maturation protease</fullName>
    </recommendedName>
</protein>
<gene>
    <name evidence="2" type="ORF">HMPREF0063_11920</name>
</gene>
<dbReference type="Proteomes" id="UP000003111">
    <property type="component" value="Unassembled WGS sequence"/>
</dbReference>
<keyword evidence="3" id="KW-1185">Reference proteome</keyword>
<reference evidence="2" key="1">
    <citation type="submission" date="2010-08" db="EMBL/GenBank/DDBJ databases">
        <authorList>
            <person name="Muzny D."/>
            <person name="Qin X."/>
            <person name="Buhay C."/>
            <person name="Dugan-Rocha S."/>
            <person name="Ding Y."/>
            <person name="Chen G."/>
            <person name="Hawes A."/>
            <person name="Holder M."/>
            <person name="Jhangiani S."/>
            <person name="Johnson A."/>
            <person name="Khan Z."/>
            <person name="Li Z."/>
            <person name="Liu W."/>
            <person name="Liu X."/>
            <person name="Perez L."/>
            <person name="Shen H."/>
            <person name="Wang Q."/>
            <person name="Watt J."/>
            <person name="Xi L."/>
            <person name="Xin Y."/>
            <person name="Zhou J."/>
            <person name="Deng J."/>
            <person name="Jiang H."/>
            <person name="Liu Y."/>
            <person name="Qu J."/>
            <person name="Song X.-Z."/>
            <person name="Zhang L."/>
            <person name="Villasana D."/>
            <person name="Johnson A."/>
            <person name="Liu J."/>
            <person name="Liyanage D."/>
            <person name="Lorensuhewa L."/>
            <person name="Robinson T."/>
            <person name="Song A."/>
            <person name="Song B.-B."/>
            <person name="Dinh H."/>
            <person name="Thornton R."/>
            <person name="Coyle M."/>
            <person name="Francisco L."/>
            <person name="Jackson L."/>
            <person name="Javaid M."/>
            <person name="Korchina V."/>
            <person name="Kovar C."/>
            <person name="Mata R."/>
            <person name="Mathew T."/>
            <person name="Ngo R."/>
            <person name="Nguyen L."/>
            <person name="Nguyen N."/>
            <person name="Okwuonu G."/>
            <person name="Ongeri F."/>
            <person name="Pham C."/>
            <person name="Simmons D."/>
            <person name="Wilczek-Boney K."/>
            <person name="Hale W."/>
            <person name="Jakkamsetti A."/>
            <person name="Pham P."/>
            <person name="Ruth R."/>
            <person name="San Lucas F."/>
            <person name="Warren J."/>
            <person name="Zhang J."/>
            <person name="Zhao Z."/>
            <person name="Zhou C."/>
            <person name="Zhu D."/>
            <person name="Lee S."/>
            <person name="Bess C."/>
            <person name="Blankenburg K."/>
            <person name="Forbes L."/>
            <person name="Fu Q."/>
            <person name="Gubbala S."/>
            <person name="Hirani K."/>
            <person name="Jayaseelan J.C."/>
            <person name="Lara F."/>
            <person name="Munidasa M."/>
            <person name="Palculict T."/>
            <person name="Patil S."/>
            <person name="Pu L.-L."/>
            <person name="Saada N."/>
            <person name="Tang L."/>
            <person name="Weissenberger G."/>
            <person name="Zhu Y."/>
            <person name="Hemphill L."/>
            <person name="Shang Y."/>
            <person name="Youmans B."/>
            <person name="Ayvaz T."/>
            <person name="Ross M."/>
            <person name="Santibanez J."/>
            <person name="Aqrawi P."/>
            <person name="Gross S."/>
            <person name="Joshi V."/>
            <person name="Fowler G."/>
            <person name="Nazareth L."/>
            <person name="Reid J."/>
            <person name="Worley K."/>
            <person name="Petrosino J."/>
            <person name="Highlander S."/>
            <person name="Gibbs R."/>
        </authorList>
    </citation>
    <scope>NUCLEOTIDE SEQUENCE [LARGE SCALE GENOMIC DNA]</scope>
    <source>
        <strain evidence="2">DSM 15272</strain>
    </source>
</reference>
<dbReference type="OrthoDB" id="3444499at2"/>
<evidence type="ECO:0008006" key="4">
    <source>
        <dbReference type="Google" id="ProtNLM"/>
    </source>
</evidence>
<feature type="region of interest" description="Disordered" evidence="1">
    <location>
        <begin position="388"/>
        <end position="416"/>
    </location>
</feature>
<dbReference type="HOGENOM" id="CLU_054702_0_0_11"/>
<evidence type="ECO:0000256" key="1">
    <source>
        <dbReference type="SAM" id="MobiDB-lite"/>
    </source>
</evidence>
<evidence type="ECO:0000313" key="3">
    <source>
        <dbReference type="Proteomes" id="UP000003111"/>
    </source>
</evidence>
<organism evidence="2 3">
    <name type="scientific">Aeromicrobium marinum DSM 15272</name>
    <dbReference type="NCBI Taxonomy" id="585531"/>
    <lineage>
        <taxon>Bacteria</taxon>
        <taxon>Bacillati</taxon>
        <taxon>Actinomycetota</taxon>
        <taxon>Actinomycetes</taxon>
        <taxon>Propionibacteriales</taxon>
        <taxon>Nocardioidaceae</taxon>
        <taxon>Aeromicrobium</taxon>
    </lineage>
</organism>
<comment type="caution">
    <text evidence="2">The sequence shown here is derived from an EMBL/GenBank/DDBJ whole genome shotgun (WGS) entry which is preliminary data.</text>
</comment>
<dbReference type="RefSeq" id="WP_007077012.1">
    <property type="nucleotide sequence ID" value="NZ_CM001024.1"/>
</dbReference>